<keyword evidence="1 6" id="KW-1134">Transmembrane beta strand</keyword>
<dbReference type="GO" id="GO:0032865">
    <property type="term" value="C:ERMES complex"/>
    <property type="evidence" value="ECO:0007669"/>
    <property type="project" value="UniProtKB-UniRule"/>
</dbReference>
<comment type="similarity">
    <text evidence="6">Belongs to the MDM10 family.</text>
</comment>
<dbReference type="InterPro" id="IPR027539">
    <property type="entry name" value="Mdm10"/>
</dbReference>
<evidence type="ECO:0000256" key="6">
    <source>
        <dbReference type="HAMAP-Rule" id="MF_03102"/>
    </source>
</evidence>
<organism evidence="7 8">
    <name type="scientific">Pyronema omphalodes (strain CBS 100304)</name>
    <name type="common">Pyronema confluens</name>
    <dbReference type="NCBI Taxonomy" id="1076935"/>
    <lineage>
        <taxon>Eukaryota</taxon>
        <taxon>Fungi</taxon>
        <taxon>Dikarya</taxon>
        <taxon>Ascomycota</taxon>
        <taxon>Pezizomycotina</taxon>
        <taxon>Pezizomycetes</taxon>
        <taxon>Pezizales</taxon>
        <taxon>Pyronemataceae</taxon>
        <taxon>Pyronema</taxon>
    </lineage>
</organism>
<keyword evidence="4 6" id="KW-0496">Mitochondrion</keyword>
<evidence type="ECO:0000256" key="5">
    <source>
        <dbReference type="ARBA" id="ARBA00023136"/>
    </source>
</evidence>
<dbReference type="Gene3D" id="2.40.160.10">
    <property type="entry name" value="Porin"/>
    <property type="match status" value="1"/>
</dbReference>
<evidence type="ECO:0000256" key="3">
    <source>
        <dbReference type="ARBA" id="ARBA00022787"/>
    </source>
</evidence>
<dbReference type="InterPro" id="IPR023614">
    <property type="entry name" value="Porin_dom_sf"/>
</dbReference>
<dbReference type="GO" id="GO:0070096">
    <property type="term" value="P:mitochondrial outer membrane translocase complex assembly"/>
    <property type="evidence" value="ECO:0007669"/>
    <property type="project" value="UniProtKB-UniRule"/>
</dbReference>
<dbReference type="OMA" id="VPGYRQI"/>
<evidence type="ECO:0000256" key="1">
    <source>
        <dbReference type="ARBA" id="ARBA00022452"/>
    </source>
</evidence>
<comment type="subunit">
    <text evidence="6">Component of the ER-mitochondria encounter structure (ERMES) or MDM complex, composed of MMM1, MDM10, MDM12 and MDM34. Associates with the mitochondrial outer membrane sorting assembly machinery SAM(core) complex.</text>
</comment>
<comment type="domain">
    <text evidence="6">Lacks alpha-helical transmembrane segments, suggesting that it resides in the membrane via beta-sheet conformations similar to those predicted for other outer membrane proteins and porin.</text>
</comment>
<keyword evidence="2 6" id="KW-0812">Transmembrane</keyword>
<comment type="subcellular location">
    <subcellularLocation>
        <location evidence="6">Mitochondrion outer membrane</location>
        <topology evidence="6">Multi-pass membrane protein</topology>
    </subcellularLocation>
    <text evidence="6">The ERMES/MDM complex localizes to a few discrete foci (around 10 per single cell), that represent mitochondria-endoplasmic reticulum junctions. These foci are often found next to mtDNA nucleoids.</text>
</comment>
<dbReference type="GO" id="GO:0051654">
    <property type="term" value="P:establishment of mitochondrion localization"/>
    <property type="evidence" value="ECO:0007669"/>
    <property type="project" value="TreeGrafter"/>
</dbReference>
<dbReference type="GO" id="GO:0015914">
    <property type="term" value="P:phospholipid transport"/>
    <property type="evidence" value="ECO:0007669"/>
    <property type="project" value="TreeGrafter"/>
</dbReference>
<evidence type="ECO:0000313" key="8">
    <source>
        <dbReference type="Proteomes" id="UP000018144"/>
    </source>
</evidence>
<dbReference type="PANTHER" id="PTHR28035">
    <property type="entry name" value="MITOCHONDRIAL DISTRIBUTION AND MORPHOLOGY PROTEIN 10"/>
    <property type="match status" value="1"/>
</dbReference>
<dbReference type="AlphaFoldDB" id="U4L8T9"/>
<reference evidence="7 8" key="1">
    <citation type="journal article" date="2013" name="PLoS Genet.">
        <title>The genome and development-dependent transcriptomes of Pyronema confluens: a window into fungal evolution.</title>
        <authorList>
            <person name="Traeger S."/>
            <person name="Altegoer F."/>
            <person name="Freitag M."/>
            <person name="Gabaldon T."/>
            <person name="Kempken F."/>
            <person name="Kumar A."/>
            <person name="Marcet-Houben M."/>
            <person name="Poggeler S."/>
            <person name="Stajich J.E."/>
            <person name="Nowrousian M."/>
        </authorList>
    </citation>
    <scope>NUCLEOTIDE SEQUENCE [LARGE SCALE GENOMIC DNA]</scope>
    <source>
        <strain evidence="8">CBS 100304</strain>
        <tissue evidence="7">Vegetative mycelium</tissue>
    </source>
</reference>
<dbReference type="STRING" id="1076935.U4L8T9"/>
<gene>
    <name evidence="6" type="primary">MDM10</name>
    <name evidence="7" type="ORF">PCON_06116</name>
</gene>
<dbReference type="HAMAP" id="MF_03102">
    <property type="entry name" value="Mdm10"/>
    <property type="match status" value="1"/>
</dbReference>
<dbReference type="OrthoDB" id="2103793at2759"/>
<proteinExistence type="inferred from homology"/>
<dbReference type="PANTHER" id="PTHR28035:SF1">
    <property type="entry name" value="MITOCHONDRIAL DISTRIBUTION AND MORPHOLOGY PROTEIN 10"/>
    <property type="match status" value="1"/>
</dbReference>
<dbReference type="eggNOG" id="ENOG502QUN5">
    <property type="taxonomic scope" value="Eukaryota"/>
</dbReference>
<keyword evidence="3 6" id="KW-1000">Mitochondrion outer membrane</keyword>
<dbReference type="GO" id="GO:1990456">
    <property type="term" value="P:mitochondrion-endoplasmic reticulum membrane tethering"/>
    <property type="evidence" value="ECO:0007669"/>
    <property type="project" value="UniProtKB-UniRule"/>
</dbReference>
<dbReference type="GO" id="GO:0045040">
    <property type="term" value="P:protein insertion into mitochondrial outer membrane"/>
    <property type="evidence" value="ECO:0007669"/>
    <property type="project" value="UniProtKB-UniRule"/>
</dbReference>
<sequence>MLDFMDHVQNAFYTSTNWNVDNGYTRLNSSAQSILDFRTPRGLRFHLSSLSTPNFATSYSLGSISVIDGSLSYLYSTLPLSSPKSADVDLRLLSPGYRQHHPWKYPSPTRDDALMYGRMFLPSGTLEALYLKRLGATKQVRVTAVSDSKLKHGGTILAMLQQDTGKWSSEYLYSTDVALLGWRGLWNFGEADPRPEGDKPVGRFSGGAEVYYGVLNKSAGMSTGLRYTTLPQHPGIPLTMTLTLNPLMGHWTATYAVKVGEKAAFASRFEFNMFSYESDIVMGAELWRSKGEEGMEGVLKAKMTQNGSLGLLWEGRLKELLFSIGGAVDFRRGEGMVKVLGVEIAYSS</sequence>
<comment type="function">
    <text evidence="6">Component of the ERMES/MDM complex, which serves as a molecular tether to connect the endoplasmic reticulum and mitochondria. Components of this complex are involved in the control of mitochondrial shape and protein biogenesis and may function in phospholipid exchange. MDM10 is involved in the late assembly steps of the general translocase of the mitochondrial outer membrane (TOM complex). Functions in the TOM40-specific route of the assembly of outer membrane beta-barrel proteins, including the association of TOM40 with the receptor TOM22 and small TOM proteins. Can associate with the SAM(core) complex as well as the MDM12-MMM1 complex, both involved in late steps of the major beta-barrel assembly pathway, that is responsible for biogenesis of all outer membrane beta-barrel proteins. May act as a switch that shuttles between both complexes and channels precursor proteins into the TOM40-specific pathway. Plays a role in mitochondrial morphology and in the inheritance of mitochondria.</text>
</comment>
<dbReference type="Proteomes" id="UP000018144">
    <property type="component" value="Unassembled WGS sequence"/>
</dbReference>
<dbReference type="EMBL" id="HF935294">
    <property type="protein sequence ID" value="CCX06529.1"/>
    <property type="molecule type" value="Genomic_DNA"/>
</dbReference>
<name>U4L8T9_PYROM</name>
<accession>U4L8T9</accession>
<keyword evidence="5 6" id="KW-0472">Membrane</keyword>
<keyword evidence="8" id="KW-1185">Reference proteome</keyword>
<protein>
    <recommendedName>
        <fullName evidence="6">Mitochondrial distribution and morphology protein 10</fullName>
    </recommendedName>
    <alternativeName>
        <fullName evidence="6">Mitochondrial inheritance component MDM10</fullName>
    </alternativeName>
</protein>
<evidence type="ECO:0000256" key="2">
    <source>
        <dbReference type="ARBA" id="ARBA00022692"/>
    </source>
</evidence>
<dbReference type="GO" id="GO:0001401">
    <property type="term" value="C:SAM complex"/>
    <property type="evidence" value="ECO:0007669"/>
    <property type="project" value="TreeGrafter"/>
</dbReference>
<evidence type="ECO:0000313" key="7">
    <source>
        <dbReference type="EMBL" id="CCX06529.1"/>
    </source>
</evidence>
<evidence type="ECO:0000256" key="4">
    <source>
        <dbReference type="ARBA" id="ARBA00023128"/>
    </source>
</evidence>
<dbReference type="Pfam" id="PF12519">
    <property type="entry name" value="MDM10"/>
    <property type="match status" value="2"/>
</dbReference>